<reference evidence="10 11" key="1">
    <citation type="submission" date="2018-11" db="EMBL/GenBank/DDBJ databases">
        <authorList>
            <consortium name="Veterinary Laboratory Investigation and Response Network"/>
        </authorList>
    </citation>
    <scope>NUCLEOTIDE SEQUENCE [LARGE SCALE GENOMIC DNA]</scope>
    <source>
        <strain evidence="10 11">SPSE-18-VL-LA-PA-Ryan-0021</strain>
    </source>
</reference>
<evidence type="ECO:0000313" key="11">
    <source>
        <dbReference type="Proteomes" id="UP000600220"/>
    </source>
</evidence>
<comment type="cofactor">
    <cofactor evidence="1">
        <name>Fe cation</name>
        <dbReference type="ChEBI" id="CHEBI:24875"/>
    </cofactor>
</comment>
<dbReference type="AlphaFoldDB" id="A0A8H9BTG1"/>
<keyword evidence="6 10" id="KW-0560">Oxidoreductase</keyword>
<evidence type="ECO:0000256" key="3">
    <source>
        <dbReference type="ARBA" id="ARBA00011209"/>
    </source>
</evidence>
<evidence type="ECO:0000256" key="2">
    <source>
        <dbReference type="ARBA" id="ARBA00009303"/>
    </source>
</evidence>
<keyword evidence="7" id="KW-0408">Iron</keyword>
<keyword evidence="8" id="KW-0215">Deoxyribonucleotide synthesis</keyword>
<keyword evidence="5" id="KW-0479">Metal-binding</keyword>
<dbReference type="PANTHER" id="PTHR23409:SF18">
    <property type="entry name" value="RIBONUCLEOSIDE-DIPHOSPHATE REDUCTASE SUBUNIT M2"/>
    <property type="match status" value="1"/>
</dbReference>
<dbReference type="InterPro" id="IPR026494">
    <property type="entry name" value="RNR_NrdF-like"/>
</dbReference>
<evidence type="ECO:0000256" key="8">
    <source>
        <dbReference type="ARBA" id="ARBA00023116"/>
    </source>
</evidence>
<comment type="similarity">
    <text evidence="2">Belongs to the ribonucleoside diphosphate reductase small chain family.</text>
</comment>
<dbReference type="RefSeq" id="WP_065354253.1">
    <property type="nucleotide sequence ID" value="NZ_CAJESP010000003.1"/>
</dbReference>
<dbReference type="InterPro" id="IPR033909">
    <property type="entry name" value="RNR_small"/>
</dbReference>
<gene>
    <name evidence="10" type="primary">nrdF</name>
    <name evidence="10" type="ORF">EGV54_00205</name>
</gene>
<dbReference type="NCBIfam" id="TIGR04171">
    <property type="entry name" value="RNR_1b_NrdF"/>
    <property type="match status" value="1"/>
</dbReference>
<dbReference type="CDD" id="cd01049">
    <property type="entry name" value="RNRR2"/>
    <property type="match status" value="1"/>
</dbReference>
<proteinExistence type="inferred from homology"/>
<dbReference type="UniPathway" id="UPA00326"/>
<evidence type="ECO:0000256" key="5">
    <source>
        <dbReference type="ARBA" id="ARBA00022723"/>
    </source>
</evidence>
<dbReference type="InterPro" id="IPR009078">
    <property type="entry name" value="Ferritin-like_SF"/>
</dbReference>
<comment type="subunit">
    <text evidence="3">Tetramer of two alpha and two beta subunits.</text>
</comment>
<evidence type="ECO:0000256" key="1">
    <source>
        <dbReference type="ARBA" id="ARBA00001962"/>
    </source>
</evidence>
<evidence type="ECO:0000256" key="6">
    <source>
        <dbReference type="ARBA" id="ARBA00023002"/>
    </source>
</evidence>
<name>A0A8H9BTG1_STAPS</name>
<dbReference type="Gene3D" id="1.10.620.20">
    <property type="entry name" value="Ribonucleotide Reductase, subunit A"/>
    <property type="match status" value="1"/>
</dbReference>
<evidence type="ECO:0000313" key="10">
    <source>
        <dbReference type="EMBL" id="EGQ4383521.1"/>
    </source>
</evidence>
<dbReference type="EC" id="1.17.4.1" evidence="4"/>
<dbReference type="EMBL" id="AAXKXX010000001">
    <property type="protein sequence ID" value="EGQ4383521.1"/>
    <property type="molecule type" value="Genomic_DNA"/>
</dbReference>
<dbReference type="GO" id="GO:0009263">
    <property type="term" value="P:deoxyribonucleotide biosynthetic process"/>
    <property type="evidence" value="ECO:0007669"/>
    <property type="project" value="UniProtKB-KW"/>
</dbReference>
<dbReference type="PANTHER" id="PTHR23409">
    <property type="entry name" value="RIBONUCLEOSIDE-DIPHOSPHATE REDUCTASE SMALL CHAIN"/>
    <property type="match status" value="1"/>
</dbReference>
<keyword evidence="11" id="KW-1185">Reference proteome</keyword>
<protein>
    <recommendedName>
        <fullName evidence="4">ribonucleoside-diphosphate reductase</fullName>
        <ecNumber evidence="4">1.17.4.1</ecNumber>
    </recommendedName>
</protein>
<dbReference type="GO" id="GO:0046872">
    <property type="term" value="F:metal ion binding"/>
    <property type="evidence" value="ECO:0007669"/>
    <property type="project" value="UniProtKB-KW"/>
</dbReference>
<dbReference type="GO" id="GO:0005971">
    <property type="term" value="C:ribonucleoside-diphosphate reductase complex"/>
    <property type="evidence" value="ECO:0007669"/>
    <property type="project" value="InterPro"/>
</dbReference>
<accession>A0A8H9BTG1</accession>
<dbReference type="GO" id="GO:0004748">
    <property type="term" value="F:ribonucleoside-diphosphate reductase activity, thioredoxin disulfide as acceptor"/>
    <property type="evidence" value="ECO:0007669"/>
    <property type="project" value="UniProtKB-EC"/>
</dbReference>
<sequence>MTTIQAKATNWDKEHIALTFWKQNVAQMWTEDEFKPSKDITSWKSLSKDEQEVYIKVLSGLAGLDTTQAAEGMPLIQFHYPHPLWSSVFSFMGMMENIHHKSYTHIFTTLIDRKETEYYLEEWVPANKYLNKKTTLIAKYYRALLKEEVSDEELYMAMVASVFLESFLFYSGFYYPLLLSGQGKMIASGEIIRKIILDESIHGVGVGIAAQDIYNTFDEETKKRLKKEMMELFDALYFNECEYTASLYDSIGLTEDVIRYIQYNGNKALMNLGHDVVFNPDPFNPIVENGLNTETKNHDFFSTKGDGYVLSLNNKDLRDKDFDFNNVESYEISKKFLNH</sequence>
<evidence type="ECO:0000256" key="9">
    <source>
        <dbReference type="ARBA" id="ARBA00047754"/>
    </source>
</evidence>
<organism evidence="10 11">
    <name type="scientific">Staphylococcus pseudintermedius</name>
    <dbReference type="NCBI Taxonomy" id="283734"/>
    <lineage>
        <taxon>Bacteria</taxon>
        <taxon>Bacillati</taxon>
        <taxon>Bacillota</taxon>
        <taxon>Bacilli</taxon>
        <taxon>Bacillales</taxon>
        <taxon>Staphylococcaceae</taxon>
        <taxon>Staphylococcus</taxon>
        <taxon>Staphylococcus intermedius group</taxon>
    </lineage>
</organism>
<comment type="caution">
    <text evidence="10">The sequence shown here is derived from an EMBL/GenBank/DDBJ whole genome shotgun (WGS) entry which is preliminary data.</text>
</comment>
<dbReference type="InterPro" id="IPR000358">
    <property type="entry name" value="RNR_small_fam"/>
</dbReference>
<dbReference type="NCBIfam" id="NF007183">
    <property type="entry name" value="PRK09614.1-2"/>
    <property type="match status" value="1"/>
</dbReference>
<evidence type="ECO:0000256" key="4">
    <source>
        <dbReference type="ARBA" id="ARBA00012274"/>
    </source>
</evidence>
<dbReference type="SUPFAM" id="SSF47240">
    <property type="entry name" value="Ferritin-like"/>
    <property type="match status" value="1"/>
</dbReference>
<comment type="catalytic activity">
    <reaction evidence="9">
        <text>a 2'-deoxyribonucleoside 5'-diphosphate + [thioredoxin]-disulfide + H2O = a ribonucleoside 5'-diphosphate + [thioredoxin]-dithiol</text>
        <dbReference type="Rhea" id="RHEA:23252"/>
        <dbReference type="Rhea" id="RHEA-COMP:10698"/>
        <dbReference type="Rhea" id="RHEA-COMP:10700"/>
        <dbReference type="ChEBI" id="CHEBI:15377"/>
        <dbReference type="ChEBI" id="CHEBI:29950"/>
        <dbReference type="ChEBI" id="CHEBI:50058"/>
        <dbReference type="ChEBI" id="CHEBI:57930"/>
        <dbReference type="ChEBI" id="CHEBI:73316"/>
        <dbReference type="EC" id="1.17.4.1"/>
    </reaction>
</comment>
<dbReference type="Proteomes" id="UP000600220">
    <property type="component" value="Unassembled WGS sequence"/>
</dbReference>
<dbReference type="Pfam" id="PF00268">
    <property type="entry name" value="Ribonuc_red_sm"/>
    <property type="match status" value="1"/>
</dbReference>
<dbReference type="InterPro" id="IPR012348">
    <property type="entry name" value="RNR-like"/>
</dbReference>
<evidence type="ECO:0000256" key="7">
    <source>
        <dbReference type="ARBA" id="ARBA00023004"/>
    </source>
</evidence>